<dbReference type="RefSeq" id="WP_057009846.1">
    <property type="nucleotide sequence ID" value="NZ_JYLK01000017.1"/>
</dbReference>
<evidence type="ECO:0000313" key="2">
    <source>
        <dbReference type="Proteomes" id="UP000052019"/>
    </source>
</evidence>
<comment type="caution">
    <text evidence="1">The sequence shown here is derived from an EMBL/GenBank/DDBJ whole genome shotgun (WGS) entry which is preliminary data.</text>
</comment>
<proteinExistence type="predicted"/>
<dbReference type="EMBL" id="JYLK01000017">
    <property type="protein sequence ID" value="KRP58250.1"/>
    <property type="molecule type" value="Genomic_DNA"/>
</dbReference>
<name>A0A0R2ZC31_9PSED</name>
<organism evidence="1 2">
    <name type="scientific">Pseudomonas trivialis</name>
    <dbReference type="NCBI Taxonomy" id="200450"/>
    <lineage>
        <taxon>Bacteria</taxon>
        <taxon>Pseudomonadati</taxon>
        <taxon>Pseudomonadota</taxon>
        <taxon>Gammaproteobacteria</taxon>
        <taxon>Pseudomonadales</taxon>
        <taxon>Pseudomonadaceae</taxon>
        <taxon>Pseudomonas</taxon>
    </lineage>
</organism>
<dbReference type="PATRIC" id="fig|200450.4.peg.1225"/>
<accession>A0A0R2ZC31</accession>
<dbReference type="OrthoDB" id="6893391at2"/>
<protein>
    <submittedName>
        <fullName evidence="1">Uncharacterized protein</fullName>
    </submittedName>
</protein>
<gene>
    <name evidence="1" type="ORF">TU79_21370</name>
</gene>
<dbReference type="Proteomes" id="UP000052019">
    <property type="component" value="Unassembled WGS sequence"/>
</dbReference>
<evidence type="ECO:0000313" key="1">
    <source>
        <dbReference type="EMBL" id="KRP58250.1"/>
    </source>
</evidence>
<sequence length="119" mass="13171">MAKVTCHLDPTLNRTKLEEQMGAGLRNAFRKAVEKAALSYPGVVAPGQLAADLFQTMNAERSDIVHAYAITNLEGEQILNRRKDSQGKYYEVTDVLLDSQLTLARGKSAALRHTQNREA</sequence>
<dbReference type="AlphaFoldDB" id="A0A0R2ZC31"/>
<reference evidence="1 2" key="1">
    <citation type="submission" date="2015-02" db="EMBL/GenBank/DDBJ databases">
        <title>Two Pseudomonas sp. nov. isolated from raw milk.</title>
        <authorList>
            <person name="Wenning M."/>
            <person name="von Neubeck M."/>
            <person name="Huptas C."/>
            <person name="Scherer S."/>
        </authorList>
    </citation>
    <scope>NUCLEOTIDE SEQUENCE [LARGE SCALE GENOMIC DNA]</scope>
    <source>
        <strain evidence="1 2">DSM 14937</strain>
    </source>
</reference>